<feature type="compositionally biased region" description="Basic and acidic residues" evidence="1">
    <location>
        <begin position="447"/>
        <end position="466"/>
    </location>
</feature>
<evidence type="ECO:0000313" key="3">
    <source>
        <dbReference type="Proteomes" id="UP001279410"/>
    </source>
</evidence>
<comment type="caution">
    <text evidence="2">The sequence shown here is derived from an EMBL/GenBank/DDBJ whole genome shotgun (WGS) entry which is preliminary data.</text>
</comment>
<dbReference type="AlphaFoldDB" id="A0AAD3N5G4"/>
<evidence type="ECO:0000313" key="2">
    <source>
        <dbReference type="EMBL" id="GLD66113.1"/>
    </source>
</evidence>
<dbReference type="EMBL" id="BRZM01000088">
    <property type="protein sequence ID" value="GLD66113.1"/>
    <property type="molecule type" value="Genomic_DNA"/>
</dbReference>
<keyword evidence="3" id="KW-1185">Reference proteome</keyword>
<feature type="compositionally biased region" description="Basic residues" evidence="1">
    <location>
        <begin position="477"/>
        <end position="490"/>
    </location>
</feature>
<organism evidence="2 3">
    <name type="scientific">Lates japonicus</name>
    <name type="common">Japanese lates</name>
    <dbReference type="NCBI Taxonomy" id="270547"/>
    <lineage>
        <taxon>Eukaryota</taxon>
        <taxon>Metazoa</taxon>
        <taxon>Chordata</taxon>
        <taxon>Craniata</taxon>
        <taxon>Vertebrata</taxon>
        <taxon>Euteleostomi</taxon>
        <taxon>Actinopterygii</taxon>
        <taxon>Neopterygii</taxon>
        <taxon>Teleostei</taxon>
        <taxon>Neoteleostei</taxon>
        <taxon>Acanthomorphata</taxon>
        <taxon>Carangaria</taxon>
        <taxon>Carangaria incertae sedis</taxon>
        <taxon>Centropomidae</taxon>
        <taxon>Lates</taxon>
    </lineage>
</organism>
<protein>
    <submittedName>
        <fullName evidence="2">Transducin beta-like protein 3</fullName>
    </submittedName>
</protein>
<sequence length="496" mass="56077">MANTSLHFKTNYAVSSKRLSRFTKEGKCSLVQFHRFCQRLQLSSSLDWGRLWDLRSSCGGVVLLPRIKISQIGEEQRLAFHLASSKCEANLTRCVTQTLASTSPLFLFLGKATVPHRGGRNSCQLKVFELLTNSCQDPLRSHRSVTSRAASVHVALHFETRRNTVTLTGCVQEGSLFASCTKDRSVRVWQMDSDSGQVSCVAQGCSHASAVSSITCSRMKASFIVSGSQDCAQRGCKQRCGVLNDKLLASNSQDGPCWRPLCKRHRQALDLQDFSHLQDFLRDDAASVLKEVILSRALSCSPASVRGGQASCWRKRYRNTCGSERVTPALLCGGDTSQKPHRMPRQSSRCSWHLQPRELLQYQAPRLLGGLIPCHRVQHRADTCRGLVLQASMFLNYMWQKMRWQGTIRVKSRRVSRCRLELMNYLIWAKDEEMEHHSSCQTVLHMIDNKEKKKGQRRESEARDDSDGGQMKINCLLKRRRTMSQRHRKASTTGRG</sequence>
<name>A0AAD3N5G4_LATJO</name>
<reference evidence="2" key="1">
    <citation type="submission" date="2022-08" db="EMBL/GenBank/DDBJ databases">
        <title>Genome sequencing of akame (Lates japonicus).</title>
        <authorList>
            <person name="Hashiguchi Y."/>
            <person name="Takahashi H."/>
        </authorList>
    </citation>
    <scope>NUCLEOTIDE SEQUENCE</scope>
    <source>
        <strain evidence="2">Kochi</strain>
    </source>
</reference>
<evidence type="ECO:0000256" key="1">
    <source>
        <dbReference type="SAM" id="MobiDB-lite"/>
    </source>
</evidence>
<dbReference type="Proteomes" id="UP001279410">
    <property type="component" value="Unassembled WGS sequence"/>
</dbReference>
<accession>A0AAD3N5G4</accession>
<dbReference type="SUPFAM" id="SSF50978">
    <property type="entry name" value="WD40 repeat-like"/>
    <property type="match status" value="1"/>
</dbReference>
<dbReference type="Gene3D" id="2.130.10.10">
    <property type="entry name" value="YVTN repeat-like/Quinoprotein amine dehydrogenase"/>
    <property type="match status" value="1"/>
</dbReference>
<dbReference type="InterPro" id="IPR015943">
    <property type="entry name" value="WD40/YVTN_repeat-like_dom_sf"/>
</dbReference>
<proteinExistence type="predicted"/>
<dbReference type="InterPro" id="IPR036322">
    <property type="entry name" value="WD40_repeat_dom_sf"/>
</dbReference>
<gene>
    <name evidence="2" type="ORF">AKAME5_001753300</name>
</gene>
<feature type="region of interest" description="Disordered" evidence="1">
    <location>
        <begin position="447"/>
        <end position="496"/>
    </location>
</feature>